<protein>
    <recommendedName>
        <fullName evidence="3">GrpB family protein</fullName>
    </recommendedName>
</protein>
<dbReference type="InterPro" id="IPR007344">
    <property type="entry name" value="GrpB/CoaE"/>
</dbReference>
<keyword evidence="2" id="KW-1185">Reference proteome</keyword>
<evidence type="ECO:0000313" key="2">
    <source>
        <dbReference type="Proteomes" id="UP000018466"/>
    </source>
</evidence>
<name>A0AA37DG60_9FIRM</name>
<organism evidence="1 2">
    <name type="scientific">Stomatobaculum longum</name>
    <dbReference type="NCBI Taxonomy" id="796942"/>
    <lineage>
        <taxon>Bacteria</taxon>
        <taxon>Bacillati</taxon>
        <taxon>Bacillota</taxon>
        <taxon>Clostridia</taxon>
        <taxon>Lachnospirales</taxon>
        <taxon>Lachnospiraceae</taxon>
        <taxon>Stomatobaculum</taxon>
    </lineage>
</organism>
<reference evidence="1 2" key="1">
    <citation type="submission" date="2011-10" db="EMBL/GenBank/DDBJ databases">
        <title>The Genome Sequence of Lachnospiraceae bacterium ACC2.</title>
        <authorList>
            <consortium name="The Broad Institute Genome Sequencing Platform"/>
            <person name="Earl A."/>
            <person name="Ward D."/>
            <person name="Feldgarden M."/>
            <person name="Gevers D."/>
            <person name="Sizova M."/>
            <person name="Hazen A."/>
            <person name="Epstein S."/>
            <person name="Young S.K."/>
            <person name="Zeng Q."/>
            <person name="Gargeya S."/>
            <person name="Fitzgerald M."/>
            <person name="Haas B."/>
            <person name="Abouelleil A."/>
            <person name="Alvarado L."/>
            <person name="Arachchi H.M."/>
            <person name="Berlin A."/>
            <person name="Brown A."/>
            <person name="Chapman S.B."/>
            <person name="Chen Z."/>
            <person name="Dunbar C."/>
            <person name="Freedman E."/>
            <person name="Gearin G."/>
            <person name="Goldberg J."/>
            <person name="Griggs A."/>
            <person name="Gujja S."/>
            <person name="Heiman D."/>
            <person name="Howarth C."/>
            <person name="Larson L."/>
            <person name="Lui A."/>
            <person name="MacDonald P.J.P."/>
            <person name="Montmayeur A."/>
            <person name="Murphy C."/>
            <person name="Neiman D."/>
            <person name="Pearson M."/>
            <person name="Priest M."/>
            <person name="Roberts A."/>
            <person name="Saif S."/>
            <person name="Shea T."/>
            <person name="Shenoy N."/>
            <person name="Sisk P."/>
            <person name="Stolte C."/>
            <person name="Sykes S."/>
            <person name="Wortman J."/>
            <person name="Nusbaum C."/>
            <person name="Birren B."/>
        </authorList>
    </citation>
    <scope>NUCLEOTIDE SEQUENCE [LARGE SCALE GENOMIC DNA]</scope>
    <source>
        <strain evidence="1 2">ACC2</strain>
    </source>
</reference>
<accession>A0AA37DG60</accession>
<proteinExistence type="predicted"/>
<dbReference type="InterPro" id="IPR043519">
    <property type="entry name" value="NT_sf"/>
</dbReference>
<dbReference type="RefSeq" id="WP_009533178.1">
    <property type="nucleotide sequence ID" value="NZ_JH590863.1"/>
</dbReference>
<dbReference type="Proteomes" id="UP000018466">
    <property type="component" value="Unassembled WGS sequence"/>
</dbReference>
<evidence type="ECO:0008006" key="3">
    <source>
        <dbReference type="Google" id="ProtNLM"/>
    </source>
</evidence>
<dbReference type="EMBL" id="AGEL01000007">
    <property type="protein sequence ID" value="EHO16647.1"/>
    <property type="molecule type" value="Genomic_DNA"/>
</dbReference>
<sequence>MEKELSEMTLEELWELFPIFLVEHIDKWADDYKEIEILLQNLFAGFPIHRISHIGSTTIKGIWAKNIVDVLVEIPESNSLKDMARILEQNGFTIMSARVDRISLNKGYTKNGFADKVYHIHLRYAGDNDELYFRDYLNDHPEVAKEYEILKLQLWKQYEHNRDAYTNAKTDFISRWTAEARKEYRGRY</sequence>
<dbReference type="PANTHER" id="PTHR34822:SF1">
    <property type="entry name" value="GRPB FAMILY PROTEIN"/>
    <property type="match status" value="1"/>
</dbReference>
<dbReference type="AlphaFoldDB" id="A0AA37DG60"/>
<dbReference type="PANTHER" id="PTHR34822">
    <property type="entry name" value="GRPB DOMAIN PROTEIN (AFU_ORTHOLOGUE AFUA_1G01530)"/>
    <property type="match status" value="1"/>
</dbReference>
<gene>
    <name evidence="1" type="ORF">HMPREF9623_01346</name>
</gene>
<evidence type="ECO:0000313" key="1">
    <source>
        <dbReference type="EMBL" id="EHO16647.1"/>
    </source>
</evidence>
<dbReference type="Gene3D" id="3.30.460.10">
    <property type="entry name" value="Beta Polymerase, domain 2"/>
    <property type="match status" value="1"/>
</dbReference>
<dbReference type="SUPFAM" id="SSF81301">
    <property type="entry name" value="Nucleotidyltransferase"/>
    <property type="match status" value="1"/>
</dbReference>
<comment type="caution">
    <text evidence="1">The sequence shown here is derived from an EMBL/GenBank/DDBJ whole genome shotgun (WGS) entry which is preliminary data.</text>
</comment>
<dbReference type="GeneID" id="86941095"/>
<dbReference type="Pfam" id="PF04229">
    <property type="entry name" value="GrpB"/>
    <property type="match status" value="1"/>
</dbReference>